<name>A0ABZ2NF65_9BACI</name>
<protein>
    <recommendedName>
        <fullName evidence="3">CsbD family protein</fullName>
    </recommendedName>
</protein>
<organism evidence="1 2">
    <name type="scientific">Metabacillus sediminis</name>
    <dbReference type="NCBI Taxonomy" id="3117746"/>
    <lineage>
        <taxon>Bacteria</taxon>
        <taxon>Bacillati</taxon>
        <taxon>Bacillota</taxon>
        <taxon>Bacilli</taxon>
        <taxon>Bacillales</taxon>
        <taxon>Bacillaceae</taxon>
        <taxon>Metabacillus</taxon>
    </lineage>
</organism>
<evidence type="ECO:0000313" key="1">
    <source>
        <dbReference type="EMBL" id="WXB95880.1"/>
    </source>
</evidence>
<reference evidence="1 2" key="1">
    <citation type="submission" date="2024-02" db="EMBL/GenBank/DDBJ databases">
        <title>Seven novel Bacillus-like species.</title>
        <authorList>
            <person name="Liu G."/>
        </authorList>
    </citation>
    <scope>NUCLEOTIDE SEQUENCE [LARGE SCALE GENOMIC DNA]</scope>
    <source>
        <strain evidence="1 2">FJAT-52054</strain>
    </source>
</reference>
<dbReference type="Proteomes" id="UP001377337">
    <property type="component" value="Chromosome"/>
</dbReference>
<evidence type="ECO:0000313" key="2">
    <source>
        <dbReference type="Proteomes" id="UP001377337"/>
    </source>
</evidence>
<evidence type="ECO:0008006" key="3">
    <source>
        <dbReference type="Google" id="ProtNLM"/>
    </source>
</evidence>
<gene>
    <name evidence="1" type="ORF">WCV65_15110</name>
</gene>
<proteinExistence type="predicted"/>
<dbReference type="EMBL" id="CP147407">
    <property type="protein sequence ID" value="WXB95880.1"/>
    <property type="molecule type" value="Genomic_DNA"/>
</dbReference>
<sequence>MSGKIVRQSGHSVVCPDQKSLAGKALELDGITAEVAGITAEVAGITAKVAGK</sequence>
<dbReference type="RefSeq" id="WP_338777581.1">
    <property type="nucleotide sequence ID" value="NZ_CP147407.1"/>
</dbReference>
<keyword evidence="2" id="KW-1185">Reference proteome</keyword>
<accession>A0ABZ2NF65</accession>